<dbReference type="RefSeq" id="WP_036762956.1">
    <property type="nucleotide sequence ID" value="NZ_CALTWI010000026.1"/>
</dbReference>
<name>A0A1V0GRN6_9RHOB</name>
<organism evidence="6 8">
    <name type="scientific">Paracoccus yeei</name>
    <dbReference type="NCBI Taxonomy" id="147645"/>
    <lineage>
        <taxon>Bacteria</taxon>
        <taxon>Pseudomonadati</taxon>
        <taxon>Pseudomonadota</taxon>
        <taxon>Alphaproteobacteria</taxon>
        <taxon>Rhodobacterales</taxon>
        <taxon>Paracoccaceae</taxon>
        <taxon>Paracoccus</taxon>
    </lineage>
</organism>
<dbReference type="InterPro" id="IPR000595">
    <property type="entry name" value="cNMP-bd_dom"/>
</dbReference>
<evidence type="ECO:0000256" key="1">
    <source>
        <dbReference type="ARBA" id="ARBA00023015"/>
    </source>
</evidence>
<evidence type="ECO:0000256" key="3">
    <source>
        <dbReference type="ARBA" id="ARBA00023163"/>
    </source>
</evidence>
<evidence type="ECO:0000313" key="7">
    <source>
        <dbReference type="EMBL" id="AYF00156.1"/>
    </source>
</evidence>
<sequence length="224" mass="24819">MLIQLCDLDWFQGLPAPELDRIQAACLRRSFEQGQRIIERGEPGQTVLFVLSGHVLAVQWTEGGREIVYKDIGPGAPFGELSVISGAPRSLSLYARTDCTVLEMPGPLLLELIDTRPEVRQAVMRGLVRCVYDLTERVQELTVLGVEDRLRAYLLRTALEQGELKPGLTLGNLPTHAVIANIVGANREAISRSLAALNRRGVIQSGRRFLRILKPDALMRLDEG</sequence>
<evidence type="ECO:0000256" key="2">
    <source>
        <dbReference type="ARBA" id="ARBA00023125"/>
    </source>
</evidence>
<dbReference type="Pfam" id="PF00027">
    <property type="entry name" value="cNMP_binding"/>
    <property type="match status" value="1"/>
</dbReference>
<dbReference type="EMBL" id="CP031078">
    <property type="protein sequence ID" value="AYF00156.1"/>
    <property type="molecule type" value="Genomic_DNA"/>
</dbReference>
<dbReference type="Proteomes" id="UP000272010">
    <property type="component" value="Chromosome"/>
</dbReference>
<evidence type="ECO:0000313" key="8">
    <source>
        <dbReference type="Proteomes" id="UP000191257"/>
    </source>
</evidence>
<reference evidence="9" key="4">
    <citation type="submission" date="2018-07" db="EMBL/GenBank/DDBJ databases">
        <title>Genome Structure of the Opportunistic Pathogen Paracoccus yeei (Alphaproteobacteria) and Identification of Putative Virulence Factors.</title>
        <authorList>
            <person name="Lasek R."/>
            <person name="Szuplewska M."/>
            <person name="Mitura M."/>
            <person name="Decewicz P."/>
            <person name="Chmielowska C."/>
            <person name="Pawlot A."/>
            <person name="Sentkowska D."/>
            <person name="Czarnecki J."/>
            <person name="Bartosik D."/>
        </authorList>
    </citation>
    <scope>NUCLEOTIDE SEQUENCE [LARGE SCALE GENOMIC DNA]</scope>
    <source>
        <strain evidence="9">CCUG 32053</strain>
    </source>
</reference>
<dbReference type="InterPro" id="IPR036390">
    <property type="entry name" value="WH_DNA-bd_sf"/>
</dbReference>
<dbReference type="Gene3D" id="2.60.120.10">
    <property type="entry name" value="Jelly Rolls"/>
    <property type="match status" value="1"/>
</dbReference>
<dbReference type="SMART" id="SM00100">
    <property type="entry name" value="cNMP"/>
    <property type="match status" value="1"/>
</dbReference>
<dbReference type="InterPro" id="IPR036388">
    <property type="entry name" value="WH-like_DNA-bd_sf"/>
</dbReference>
<reference evidence="7" key="3">
    <citation type="journal article" date="2018" name="Front. Microbiol.">
        <title>Genome Structure of the Opportunistic Pathogen Paracoccus yeei (Alphaproteobacteria) and Identification of Putative Virulence Factors.</title>
        <authorList>
            <person name="Lasek R."/>
            <person name="Szuplewska M."/>
            <person name="Mitura M."/>
            <person name="Decewicz P."/>
            <person name="Chmielowska C."/>
            <person name="Pawlot A."/>
            <person name="Sentkowska D."/>
            <person name="Czarnecki J."/>
            <person name="Bartosik D."/>
        </authorList>
    </citation>
    <scope>NUCLEOTIDE SEQUENCE</scope>
    <source>
        <strain evidence="7">CCUG 32053</strain>
    </source>
</reference>
<dbReference type="InterPro" id="IPR014710">
    <property type="entry name" value="RmlC-like_jellyroll"/>
</dbReference>
<dbReference type="InterPro" id="IPR012318">
    <property type="entry name" value="HTH_CRP"/>
</dbReference>
<feature type="domain" description="Cyclic nucleotide-binding" evidence="4">
    <location>
        <begin position="10"/>
        <end position="130"/>
    </location>
</feature>
<keyword evidence="8" id="KW-1185">Reference proteome</keyword>
<dbReference type="SMART" id="SM00419">
    <property type="entry name" value="HTH_CRP"/>
    <property type="match status" value="1"/>
</dbReference>
<accession>A0A1V0GRN6</accession>
<reference evidence="6" key="2">
    <citation type="submission" date="2017-12" db="EMBL/GenBank/DDBJ databases">
        <title>FDA dAtabase for Regulatory Grade micrObial Sequences (FDA-ARGOS): Supporting development and validation of Infectious Disease Dx tests.</title>
        <authorList>
            <person name="Campos J."/>
            <person name="Goldberg B."/>
            <person name="Tallon L."/>
            <person name="Sadzewicz L."/>
            <person name="Sengamalay N."/>
            <person name="Ott S."/>
            <person name="Godinez A."/>
            <person name="Nagaraj S."/>
            <person name="Vyas G."/>
            <person name="Aluvathingal J."/>
            <person name="Nadendla S."/>
            <person name="Geyer C."/>
            <person name="Nandy P."/>
            <person name="Hobson J."/>
            <person name="Sichtig H."/>
        </authorList>
    </citation>
    <scope>NUCLEOTIDE SEQUENCE</scope>
    <source>
        <strain evidence="6">FDAARGOS_252</strain>
    </source>
</reference>
<dbReference type="InterPro" id="IPR050397">
    <property type="entry name" value="Env_Response_Regulators"/>
</dbReference>
<dbReference type="InterPro" id="IPR018488">
    <property type="entry name" value="cNMP-bd_CS"/>
</dbReference>
<evidence type="ECO:0000313" key="9">
    <source>
        <dbReference type="Proteomes" id="UP000272010"/>
    </source>
</evidence>
<keyword evidence="1" id="KW-0805">Transcription regulation</keyword>
<dbReference type="EMBL" id="CP020442">
    <property type="protein sequence ID" value="ARC36460.1"/>
    <property type="molecule type" value="Genomic_DNA"/>
</dbReference>
<dbReference type="KEGG" id="pye:A6J80_08770"/>
<dbReference type="InterPro" id="IPR018490">
    <property type="entry name" value="cNMP-bd_dom_sf"/>
</dbReference>
<proteinExistence type="predicted"/>
<dbReference type="eggNOG" id="COG0664">
    <property type="taxonomic scope" value="Bacteria"/>
</dbReference>
<dbReference type="STRING" id="147645.A6J80_08770"/>
<evidence type="ECO:0000259" key="5">
    <source>
        <dbReference type="PROSITE" id="PS51063"/>
    </source>
</evidence>
<dbReference type="Proteomes" id="UP000191257">
    <property type="component" value="Chromosome"/>
</dbReference>
<dbReference type="GO" id="GO:0005829">
    <property type="term" value="C:cytosol"/>
    <property type="evidence" value="ECO:0007669"/>
    <property type="project" value="TreeGrafter"/>
</dbReference>
<dbReference type="PANTHER" id="PTHR24567">
    <property type="entry name" value="CRP FAMILY TRANSCRIPTIONAL REGULATORY PROTEIN"/>
    <property type="match status" value="1"/>
</dbReference>
<dbReference type="CDD" id="cd00038">
    <property type="entry name" value="CAP_ED"/>
    <property type="match status" value="1"/>
</dbReference>
<reference evidence="8" key="1">
    <citation type="submission" date="2017-03" db="EMBL/GenBank/DDBJ databases">
        <title>FDA dAtabase for Regulatory Grade micrObial Sequences (FDA-ARGOS): Supporting development and validation of Infectious Disease Dx tests.</title>
        <authorList>
            <person name="Minogue T."/>
            <person name="Wolcott M."/>
            <person name="Wasieloski L."/>
            <person name="Aguilar W."/>
            <person name="Moore D."/>
            <person name="Tallon L."/>
            <person name="Sadzewicz L."/>
            <person name="Sengamalay N."/>
            <person name="Ott S."/>
            <person name="Godinez A."/>
            <person name="Nagaraj S."/>
            <person name="Nadendla S."/>
            <person name="Geyer C."/>
            <person name="Sichtig H."/>
        </authorList>
    </citation>
    <scope>NUCLEOTIDE SEQUENCE [LARGE SCALE GENOMIC DNA]</scope>
    <source>
        <strain evidence="8">FDAARGOS_252</strain>
    </source>
</reference>
<dbReference type="Gene3D" id="1.10.10.10">
    <property type="entry name" value="Winged helix-like DNA-binding domain superfamily/Winged helix DNA-binding domain"/>
    <property type="match status" value="1"/>
</dbReference>
<dbReference type="PROSITE" id="PS00888">
    <property type="entry name" value="CNMP_BINDING_1"/>
    <property type="match status" value="1"/>
</dbReference>
<dbReference type="OrthoDB" id="9808528at2"/>
<dbReference type="GO" id="GO:0003700">
    <property type="term" value="F:DNA-binding transcription factor activity"/>
    <property type="evidence" value="ECO:0007669"/>
    <property type="project" value="TreeGrafter"/>
</dbReference>
<evidence type="ECO:0000313" key="6">
    <source>
        <dbReference type="EMBL" id="ARC36460.1"/>
    </source>
</evidence>
<gene>
    <name evidence="6" type="ORF">A6J80_08770</name>
    <name evidence="7" type="ORF">PY32053_00471</name>
</gene>
<dbReference type="AlphaFoldDB" id="A0A1V0GRN6"/>
<protein>
    <submittedName>
        <fullName evidence="6">Crp/Fnr family transcriptional regulator</fullName>
    </submittedName>
</protein>
<dbReference type="GO" id="GO:0003677">
    <property type="term" value="F:DNA binding"/>
    <property type="evidence" value="ECO:0007669"/>
    <property type="project" value="UniProtKB-KW"/>
</dbReference>
<dbReference type="PANTHER" id="PTHR24567:SF74">
    <property type="entry name" value="HTH-TYPE TRANSCRIPTIONAL REGULATOR ARCR"/>
    <property type="match status" value="1"/>
</dbReference>
<dbReference type="PROSITE" id="PS50042">
    <property type="entry name" value="CNMP_BINDING_3"/>
    <property type="match status" value="1"/>
</dbReference>
<keyword evidence="3" id="KW-0804">Transcription</keyword>
<dbReference type="SUPFAM" id="SSF51206">
    <property type="entry name" value="cAMP-binding domain-like"/>
    <property type="match status" value="1"/>
</dbReference>
<dbReference type="Pfam" id="PF13545">
    <property type="entry name" value="HTH_Crp_2"/>
    <property type="match status" value="1"/>
</dbReference>
<dbReference type="SUPFAM" id="SSF46785">
    <property type="entry name" value="Winged helix' DNA-binding domain"/>
    <property type="match status" value="1"/>
</dbReference>
<feature type="domain" description="HTH crp-type" evidence="5">
    <location>
        <begin position="144"/>
        <end position="216"/>
    </location>
</feature>
<evidence type="ECO:0000259" key="4">
    <source>
        <dbReference type="PROSITE" id="PS50042"/>
    </source>
</evidence>
<dbReference type="PROSITE" id="PS51063">
    <property type="entry name" value="HTH_CRP_2"/>
    <property type="match status" value="1"/>
</dbReference>
<keyword evidence="2" id="KW-0238">DNA-binding</keyword>